<name>A0A7X6MLI2_9MYCO</name>
<dbReference type="SMART" id="SM00347">
    <property type="entry name" value="HTH_MARR"/>
    <property type="match status" value="1"/>
</dbReference>
<organism evidence="3 4">
    <name type="scientific">Mycolicibacterium septicum DSM 44393</name>
    <dbReference type="NCBI Taxonomy" id="1341646"/>
    <lineage>
        <taxon>Bacteria</taxon>
        <taxon>Bacillati</taxon>
        <taxon>Actinomycetota</taxon>
        <taxon>Actinomycetes</taxon>
        <taxon>Mycobacteriales</taxon>
        <taxon>Mycobacteriaceae</taxon>
        <taxon>Mycolicibacterium</taxon>
    </lineage>
</organism>
<dbReference type="CDD" id="cd00090">
    <property type="entry name" value="HTH_ARSR"/>
    <property type="match status" value="1"/>
</dbReference>
<protein>
    <submittedName>
        <fullName evidence="3">Winged helix-turn-helix transcriptional regulator</fullName>
    </submittedName>
</protein>
<dbReference type="Proteomes" id="UP000518188">
    <property type="component" value="Unassembled WGS sequence"/>
</dbReference>
<reference evidence="3 4" key="1">
    <citation type="submission" date="2020-04" db="EMBL/GenBank/DDBJ databases">
        <title>MicrobeNet Type strains.</title>
        <authorList>
            <person name="Nicholson A.C."/>
        </authorList>
    </citation>
    <scope>NUCLEOTIDE SEQUENCE [LARGE SCALE GENOMIC DNA]</scope>
    <source>
        <strain evidence="3 4">ATCC 700731</strain>
    </source>
</reference>
<evidence type="ECO:0000313" key="4">
    <source>
        <dbReference type="Proteomes" id="UP000518188"/>
    </source>
</evidence>
<dbReference type="PANTHER" id="PTHR33164:SF99">
    <property type="entry name" value="MARR FAMILY REGULATORY PROTEIN"/>
    <property type="match status" value="1"/>
</dbReference>
<dbReference type="GO" id="GO:0006950">
    <property type="term" value="P:response to stress"/>
    <property type="evidence" value="ECO:0007669"/>
    <property type="project" value="TreeGrafter"/>
</dbReference>
<comment type="caution">
    <text evidence="3">The sequence shown here is derived from an EMBL/GenBank/DDBJ whole genome shotgun (WGS) entry which is preliminary data.</text>
</comment>
<gene>
    <name evidence="3" type="ORF">HGA11_08400</name>
</gene>
<dbReference type="AlphaFoldDB" id="A0A7X6MLI2"/>
<evidence type="ECO:0000256" key="1">
    <source>
        <dbReference type="SAM" id="MobiDB-lite"/>
    </source>
</evidence>
<feature type="compositionally biased region" description="Basic and acidic residues" evidence="1">
    <location>
        <begin position="1"/>
        <end position="22"/>
    </location>
</feature>
<evidence type="ECO:0000313" key="3">
    <source>
        <dbReference type="EMBL" id="NKZ10995.1"/>
    </source>
</evidence>
<feature type="domain" description="HTH marR-type" evidence="2">
    <location>
        <begin position="32"/>
        <end position="167"/>
    </location>
</feature>
<evidence type="ECO:0000259" key="2">
    <source>
        <dbReference type="PROSITE" id="PS50995"/>
    </source>
</evidence>
<dbReference type="PANTHER" id="PTHR33164">
    <property type="entry name" value="TRANSCRIPTIONAL REGULATOR, MARR FAMILY"/>
    <property type="match status" value="1"/>
</dbReference>
<dbReference type="InterPro" id="IPR011991">
    <property type="entry name" value="ArsR-like_HTH"/>
</dbReference>
<dbReference type="GO" id="GO:0003700">
    <property type="term" value="F:DNA-binding transcription factor activity"/>
    <property type="evidence" value="ECO:0007669"/>
    <property type="project" value="InterPro"/>
</dbReference>
<accession>A0A7X6MLI2</accession>
<dbReference type="InterPro" id="IPR000835">
    <property type="entry name" value="HTH_MarR-typ"/>
</dbReference>
<dbReference type="EMBL" id="JAAXPJ010000002">
    <property type="protein sequence ID" value="NKZ10995.1"/>
    <property type="molecule type" value="Genomic_DNA"/>
</dbReference>
<feature type="region of interest" description="Disordered" evidence="1">
    <location>
        <begin position="1"/>
        <end position="26"/>
    </location>
</feature>
<dbReference type="SUPFAM" id="SSF46785">
    <property type="entry name" value="Winged helix' DNA-binding domain"/>
    <property type="match status" value="1"/>
</dbReference>
<dbReference type="InterPro" id="IPR039422">
    <property type="entry name" value="MarR/SlyA-like"/>
</dbReference>
<dbReference type="PROSITE" id="PS50995">
    <property type="entry name" value="HTH_MARR_2"/>
    <property type="match status" value="1"/>
</dbReference>
<sequence length="180" mass="20454">MTRRCADRHTDEVTPRKVRDTSPKQGWLTPKQQRAWIAYMRVQLRMNYEMNRQLQADSGLSLADYDVLVALSARDEGMRVGDLAAQIGWERSRLSHQLRRMEERGLTERRPSAEDGRTTNVMLTETGQRAIEEAAPAHVDLVRSLFFDPLPDNLLAPFTAALEHIHVNLNHNSSLPAAPS</sequence>
<dbReference type="InterPro" id="IPR036388">
    <property type="entry name" value="WH-like_DNA-bd_sf"/>
</dbReference>
<dbReference type="InterPro" id="IPR036390">
    <property type="entry name" value="WH_DNA-bd_sf"/>
</dbReference>
<dbReference type="Pfam" id="PF12802">
    <property type="entry name" value="MarR_2"/>
    <property type="match status" value="1"/>
</dbReference>
<dbReference type="Gene3D" id="1.10.10.10">
    <property type="entry name" value="Winged helix-like DNA-binding domain superfamily/Winged helix DNA-binding domain"/>
    <property type="match status" value="1"/>
</dbReference>
<proteinExistence type="predicted"/>